<organism evidence="1 2">
    <name type="scientific">Marivirga lumbricoides</name>
    <dbReference type="NCBI Taxonomy" id="1046115"/>
    <lineage>
        <taxon>Bacteria</taxon>
        <taxon>Pseudomonadati</taxon>
        <taxon>Bacteroidota</taxon>
        <taxon>Cytophagia</taxon>
        <taxon>Cytophagales</taxon>
        <taxon>Marivirgaceae</taxon>
        <taxon>Marivirga</taxon>
    </lineage>
</organism>
<name>A0A2T4DQT4_9BACT</name>
<gene>
    <name evidence="1" type="ORF">C9994_08645</name>
</gene>
<protein>
    <submittedName>
        <fullName evidence="1">Uncharacterized protein</fullName>
    </submittedName>
</protein>
<evidence type="ECO:0000313" key="1">
    <source>
        <dbReference type="EMBL" id="PTB96157.1"/>
    </source>
</evidence>
<dbReference type="EMBL" id="PYVU01000064">
    <property type="protein sequence ID" value="PTB96157.1"/>
    <property type="molecule type" value="Genomic_DNA"/>
</dbReference>
<reference evidence="1 2" key="1">
    <citation type="submission" date="2018-03" db="EMBL/GenBank/DDBJ databases">
        <title>Cross-interface Injection: A General Nanoliter Liquid Handling Method Applied to Single Cells Genome Amplification Automated Nanoliter Liquid Handling Applied to Single Cell Multiple Displacement Amplification.</title>
        <authorList>
            <person name="Yun J."/>
            <person name="Xu P."/>
            <person name="Xu J."/>
            <person name="Dai X."/>
            <person name="Wang Y."/>
            <person name="Zheng X."/>
            <person name="Cao C."/>
            <person name="Yi Q."/>
            <person name="Zhu Y."/>
            <person name="Wang L."/>
            <person name="Dong Z."/>
            <person name="Huang Y."/>
            <person name="Huang L."/>
            <person name="Du W."/>
        </authorList>
    </citation>
    <scope>NUCLEOTIDE SEQUENCE [LARGE SCALE GENOMIC DNA]</scope>
    <source>
        <strain evidence="1 2">Z-D1-2</strain>
    </source>
</reference>
<dbReference type="Proteomes" id="UP000240608">
    <property type="component" value="Unassembled WGS sequence"/>
</dbReference>
<dbReference type="AlphaFoldDB" id="A0A2T4DQT4"/>
<comment type="caution">
    <text evidence="1">The sequence shown here is derived from an EMBL/GenBank/DDBJ whole genome shotgun (WGS) entry which is preliminary data.</text>
</comment>
<evidence type="ECO:0000313" key="2">
    <source>
        <dbReference type="Proteomes" id="UP000240608"/>
    </source>
</evidence>
<proteinExistence type="predicted"/>
<sequence>MDKSRRKGIKKQYKAESRQDYLLNLVVNEHSSIRGFAQIELGIDLPPITKETIEADTTGFDLIEKLYLKIIEKAHKNNPKSKRFFGPEIENTIKEFSPYLQAVYYSHLFESVISIGDIDKEFIYDGEIVKNQLDVKLDNLIAAYQLMENERMLTFIEKARIVDDYDALQKIAKMYQSEEMDKHQLEFIKKNWKEFEMK</sequence>
<accession>A0A2T4DQT4</accession>